<keyword evidence="1" id="KW-1133">Transmembrane helix</keyword>
<keyword evidence="3" id="KW-1185">Reference proteome</keyword>
<dbReference type="PANTHER" id="PTHR33133:SF24">
    <property type="entry name" value="OS01G0800300 PROTEIN"/>
    <property type="match status" value="1"/>
</dbReference>
<proteinExistence type="predicted"/>
<comment type="caution">
    <text evidence="2">The sequence shown here is derived from an EMBL/GenBank/DDBJ whole genome shotgun (WGS) entry which is preliminary data.</text>
</comment>
<feature type="transmembrane region" description="Helical" evidence="1">
    <location>
        <begin position="31"/>
        <end position="54"/>
    </location>
</feature>
<dbReference type="AlphaFoldDB" id="A0A4S4EW34"/>
<dbReference type="EMBL" id="SDRB02001745">
    <property type="protein sequence ID" value="THG20735.1"/>
    <property type="molecule type" value="Genomic_DNA"/>
</dbReference>
<evidence type="ECO:0000313" key="2">
    <source>
        <dbReference type="EMBL" id="THG20735.1"/>
    </source>
</evidence>
<feature type="transmembrane region" description="Helical" evidence="1">
    <location>
        <begin position="74"/>
        <end position="104"/>
    </location>
</feature>
<feature type="transmembrane region" description="Helical" evidence="1">
    <location>
        <begin position="251"/>
        <end position="279"/>
    </location>
</feature>
<dbReference type="Proteomes" id="UP000306102">
    <property type="component" value="Unassembled WGS sequence"/>
</dbReference>
<keyword evidence="1" id="KW-0472">Membrane</keyword>
<gene>
    <name evidence="2" type="ORF">TEA_002494</name>
</gene>
<feature type="transmembrane region" description="Helical" evidence="1">
    <location>
        <begin position="214"/>
        <end position="239"/>
    </location>
</feature>
<feature type="transmembrane region" description="Helical" evidence="1">
    <location>
        <begin position="160"/>
        <end position="193"/>
    </location>
</feature>
<evidence type="ECO:0000313" key="3">
    <source>
        <dbReference type="Proteomes" id="UP000306102"/>
    </source>
</evidence>
<protein>
    <submittedName>
        <fullName evidence="2">Uncharacterized protein</fullName>
    </submittedName>
</protein>
<sequence>MDLPPEELQFLSITDILKESTSIPKQSPKTFYLITLTLIFPLSFAILAHSLFTLPLLTQIDSPFGSHSSQWTKLLIFQFFYLIFLFAFSLLSTAAVVFTVASLYTSKPVSFSSTLSAIPSVFKRLFITYLWVTLTMSIYNIVFVGFLILLLIAVDTQNPILFFFSMIVIFLLFLVVHVYITALWHLASVVSVLEPVYGFTAMRKSYELLKGRTWMAIVLVFVYLAICGVINGIFGSVVVHGGEDYGILVRIMVGGLLVGVLVIVNLIGLMVQSVFYYVCKSYHHQGIDKSALYDHLGGYLGEWKNLILLIHLCVVTQIIKGHKFRSKLSIDLSAEIAPVRRARMIKGAWSKAQGKWVNSRSEQVRPAKGPNNLHEGKWLSQVVETTLVAVKLQRHFVLAPPFLVLSVLSFQVLSAPPFELVERKKTATTNFLRQHL</sequence>
<keyword evidence="1" id="KW-0812">Transmembrane</keyword>
<accession>A0A4S4EW34</accession>
<reference evidence="2 3" key="1">
    <citation type="journal article" date="2018" name="Proc. Natl. Acad. Sci. U.S.A.">
        <title>Draft genome sequence of Camellia sinensis var. sinensis provides insights into the evolution of the tea genome and tea quality.</title>
        <authorList>
            <person name="Wei C."/>
            <person name="Yang H."/>
            <person name="Wang S."/>
            <person name="Zhao J."/>
            <person name="Liu C."/>
            <person name="Gao L."/>
            <person name="Xia E."/>
            <person name="Lu Y."/>
            <person name="Tai Y."/>
            <person name="She G."/>
            <person name="Sun J."/>
            <person name="Cao H."/>
            <person name="Tong W."/>
            <person name="Gao Q."/>
            <person name="Li Y."/>
            <person name="Deng W."/>
            <person name="Jiang X."/>
            <person name="Wang W."/>
            <person name="Chen Q."/>
            <person name="Zhang S."/>
            <person name="Li H."/>
            <person name="Wu J."/>
            <person name="Wang P."/>
            <person name="Li P."/>
            <person name="Shi C."/>
            <person name="Zheng F."/>
            <person name="Jian J."/>
            <person name="Huang B."/>
            <person name="Shan D."/>
            <person name="Shi M."/>
            <person name="Fang C."/>
            <person name="Yue Y."/>
            <person name="Li F."/>
            <person name="Li D."/>
            <person name="Wei S."/>
            <person name="Han B."/>
            <person name="Jiang C."/>
            <person name="Yin Y."/>
            <person name="Xia T."/>
            <person name="Zhang Z."/>
            <person name="Bennetzen J.L."/>
            <person name="Zhao S."/>
            <person name="Wan X."/>
        </authorList>
    </citation>
    <scope>NUCLEOTIDE SEQUENCE [LARGE SCALE GENOMIC DNA]</scope>
    <source>
        <strain evidence="3">cv. Shuchazao</strain>
        <tissue evidence="2">Leaf</tissue>
    </source>
</reference>
<organism evidence="2 3">
    <name type="scientific">Camellia sinensis var. sinensis</name>
    <name type="common">China tea</name>
    <dbReference type="NCBI Taxonomy" id="542762"/>
    <lineage>
        <taxon>Eukaryota</taxon>
        <taxon>Viridiplantae</taxon>
        <taxon>Streptophyta</taxon>
        <taxon>Embryophyta</taxon>
        <taxon>Tracheophyta</taxon>
        <taxon>Spermatophyta</taxon>
        <taxon>Magnoliopsida</taxon>
        <taxon>eudicotyledons</taxon>
        <taxon>Gunneridae</taxon>
        <taxon>Pentapetalae</taxon>
        <taxon>asterids</taxon>
        <taxon>Ericales</taxon>
        <taxon>Theaceae</taxon>
        <taxon>Camellia</taxon>
    </lineage>
</organism>
<name>A0A4S4EW34_CAMSN</name>
<dbReference type="PANTHER" id="PTHR33133">
    <property type="entry name" value="OS08G0107100 PROTEIN-RELATED"/>
    <property type="match status" value="1"/>
</dbReference>
<feature type="transmembrane region" description="Helical" evidence="1">
    <location>
        <begin position="125"/>
        <end position="154"/>
    </location>
</feature>
<evidence type="ECO:0000256" key="1">
    <source>
        <dbReference type="SAM" id="Phobius"/>
    </source>
</evidence>